<dbReference type="PANTHER" id="PTHR30146">
    <property type="entry name" value="LACI-RELATED TRANSCRIPTIONAL REPRESSOR"/>
    <property type="match status" value="1"/>
</dbReference>
<evidence type="ECO:0000256" key="2">
    <source>
        <dbReference type="ARBA" id="ARBA00023125"/>
    </source>
</evidence>
<dbReference type="RefSeq" id="WP_024462998.1">
    <property type="nucleotide sequence ID" value="NZ_CP062939.1"/>
</dbReference>
<dbReference type="AlphaFoldDB" id="A0A087E7C1"/>
<dbReference type="CDD" id="cd01392">
    <property type="entry name" value="HTH_LacI"/>
    <property type="match status" value="1"/>
</dbReference>
<feature type="domain" description="HTH lacI-type" evidence="4">
    <location>
        <begin position="3"/>
        <end position="57"/>
    </location>
</feature>
<dbReference type="SUPFAM" id="SSF53822">
    <property type="entry name" value="Periplasmic binding protein-like I"/>
    <property type="match status" value="1"/>
</dbReference>
<dbReference type="Pfam" id="PF13377">
    <property type="entry name" value="Peripla_BP_3"/>
    <property type="match status" value="1"/>
</dbReference>
<dbReference type="Gene3D" id="3.40.50.2300">
    <property type="match status" value="2"/>
</dbReference>
<dbReference type="GO" id="GO:0003700">
    <property type="term" value="F:DNA-binding transcription factor activity"/>
    <property type="evidence" value="ECO:0007669"/>
    <property type="project" value="TreeGrafter"/>
</dbReference>
<dbReference type="InterPro" id="IPR010982">
    <property type="entry name" value="Lambda_DNA-bd_dom_sf"/>
</dbReference>
<dbReference type="InterPro" id="IPR028082">
    <property type="entry name" value="Peripla_BP_I"/>
</dbReference>
<dbReference type="PANTHER" id="PTHR30146:SF109">
    <property type="entry name" value="HTH-TYPE TRANSCRIPTIONAL REGULATOR GALS"/>
    <property type="match status" value="1"/>
</dbReference>
<keyword evidence="2" id="KW-0238">DNA-binding</keyword>
<sequence>MKASIQDVAREAGVSVSTVSRTLSKPDLVLPRTRDKVLDAARKLEYHASRSASALKSGQSFRVALLSSLNIATWFNATALAGLDSVFHPNGYDISIFQMVDADKRHEFFADLPVRRNADAVVVNSFNIEPEETRQLRTMNVPIIGINIPSTGGFDAAVSIDDQHAMRVAVEHLISLGHRHIVYVYKMPNSSSRLQFSADSRLSGFLSACRSHPGATPETIAVSEDGDATNTVLNRITAMPSAPTAICFQSDDIALPTLFRLRQYGHRVPQDISIIGFDDIPFAQSIGLTTLRQDPFELGRKAATQTLDAIAGSTPEPQFEIAQAQLILRETTAAAA</sequence>
<evidence type="ECO:0000313" key="5">
    <source>
        <dbReference type="EMBL" id="KFJ03672.1"/>
    </source>
</evidence>
<dbReference type="STRING" id="77635.BISU_0147"/>
<dbReference type="EMBL" id="JGZR01000006">
    <property type="protein sequence ID" value="KFJ03672.1"/>
    <property type="molecule type" value="Genomic_DNA"/>
</dbReference>
<proteinExistence type="predicted"/>
<keyword evidence="1" id="KW-0805">Transcription regulation</keyword>
<keyword evidence="3" id="KW-0804">Transcription</keyword>
<dbReference type="CDD" id="cd06267">
    <property type="entry name" value="PBP1_LacI_sugar_binding-like"/>
    <property type="match status" value="1"/>
</dbReference>
<organism evidence="5 6">
    <name type="scientific">Bifidobacterium subtile</name>
    <dbReference type="NCBI Taxonomy" id="77635"/>
    <lineage>
        <taxon>Bacteria</taxon>
        <taxon>Bacillati</taxon>
        <taxon>Actinomycetota</taxon>
        <taxon>Actinomycetes</taxon>
        <taxon>Bifidobacteriales</taxon>
        <taxon>Bifidobacteriaceae</taxon>
        <taxon>Bifidobacterium</taxon>
    </lineage>
</organism>
<protein>
    <submittedName>
        <fullName evidence="5">LacI family transcription regulator</fullName>
    </submittedName>
</protein>
<dbReference type="Pfam" id="PF00356">
    <property type="entry name" value="LacI"/>
    <property type="match status" value="1"/>
</dbReference>
<reference evidence="5 6" key="1">
    <citation type="submission" date="2014-03" db="EMBL/GenBank/DDBJ databases">
        <title>Genomics of Bifidobacteria.</title>
        <authorList>
            <person name="Ventura M."/>
            <person name="Milani C."/>
            <person name="Lugli G.A."/>
        </authorList>
    </citation>
    <scope>NUCLEOTIDE SEQUENCE [LARGE SCALE GENOMIC DNA]</scope>
    <source>
        <strain evidence="5 6">LMG 11597</strain>
    </source>
</reference>
<dbReference type="SMART" id="SM00354">
    <property type="entry name" value="HTH_LACI"/>
    <property type="match status" value="1"/>
</dbReference>
<accession>A0A087E7C1</accession>
<dbReference type="Gene3D" id="1.10.260.40">
    <property type="entry name" value="lambda repressor-like DNA-binding domains"/>
    <property type="match status" value="1"/>
</dbReference>
<dbReference type="GO" id="GO:0000976">
    <property type="term" value="F:transcription cis-regulatory region binding"/>
    <property type="evidence" value="ECO:0007669"/>
    <property type="project" value="TreeGrafter"/>
</dbReference>
<dbReference type="SUPFAM" id="SSF47413">
    <property type="entry name" value="lambda repressor-like DNA-binding domains"/>
    <property type="match status" value="1"/>
</dbReference>
<evidence type="ECO:0000313" key="6">
    <source>
        <dbReference type="Proteomes" id="UP000029055"/>
    </source>
</evidence>
<keyword evidence="6" id="KW-1185">Reference proteome</keyword>
<name>A0A087E7C1_9BIFI</name>
<dbReference type="eggNOG" id="COG1609">
    <property type="taxonomic scope" value="Bacteria"/>
</dbReference>
<dbReference type="PROSITE" id="PS50932">
    <property type="entry name" value="HTH_LACI_2"/>
    <property type="match status" value="1"/>
</dbReference>
<comment type="caution">
    <text evidence="5">The sequence shown here is derived from an EMBL/GenBank/DDBJ whole genome shotgun (WGS) entry which is preliminary data.</text>
</comment>
<dbReference type="InterPro" id="IPR046335">
    <property type="entry name" value="LacI/GalR-like_sensor"/>
</dbReference>
<evidence type="ECO:0000256" key="1">
    <source>
        <dbReference type="ARBA" id="ARBA00023015"/>
    </source>
</evidence>
<gene>
    <name evidence="5" type="ORF">BISU_0147</name>
</gene>
<evidence type="ECO:0000259" key="4">
    <source>
        <dbReference type="PROSITE" id="PS50932"/>
    </source>
</evidence>
<dbReference type="InterPro" id="IPR000843">
    <property type="entry name" value="HTH_LacI"/>
</dbReference>
<evidence type="ECO:0000256" key="3">
    <source>
        <dbReference type="ARBA" id="ARBA00023163"/>
    </source>
</evidence>
<dbReference type="Proteomes" id="UP000029055">
    <property type="component" value="Unassembled WGS sequence"/>
</dbReference>